<dbReference type="InterPro" id="IPR001849">
    <property type="entry name" value="PH_domain"/>
</dbReference>
<dbReference type="GO" id="GO:0007169">
    <property type="term" value="P:cell surface receptor protein tyrosine kinase signaling pathway"/>
    <property type="evidence" value="ECO:0007669"/>
    <property type="project" value="TreeGrafter"/>
</dbReference>
<evidence type="ECO:0000259" key="2">
    <source>
        <dbReference type="PROSITE" id="PS50003"/>
    </source>
</evidence>
<feature type="compositionally biased region" description="Polar residues" evidence="1">
    <location>
        <begin position="563"/>
        <end position="574"/>
    </location>
</feature>
<reference evidence="4" key="1">
    <citation type="submission" date="2025-08" db="UniProtKB">
        <authorList>
            <consortium name="RefSeq"/>
        </authorList>
    </citation>
    <scope>IDENTIFICATION</scope>
</reference>
<accession>A0A8B7XQT3</accession>
<proteinExistence type="predicted"/>
<organism evidence="3 4">
    <name type="scientific">Acanthaster planci</name>
    <name type="common">Crown-of-thorns starfish</name>
    <dbReference type="NCBI Taxonomy" id="133434"/>
    <lineage>
        <taxon>Eukaryota</taxon>
        <taxon>Metazoa</taxon>
        <taxon>Echinodermata</taxon>
        <taxon>Eleutherozoa</taxon>
        <taxon>Asterozoa</taxon>
        <taxon>Asteroidea</taxon>
        <taxon>Valvatacea</taxon>
        <taxon>Valvatida</taxon>
        <taxon>Acanthasteridae</taxon>
        <taxon>Acanthaster</taxon>
    </lineage>
</organism>
<feature type="region of interest" description="Disordered" evidence="1">
    <location>
        <begin position="262"/>
        <end position="536"/>
    </location>
</feature>
<feature type="compositionally biased region" description="Acidic residues" evidence="1">
    <location>
        <begin position="265"/>
        <end position="277"/>
    </location>
</feature>
<sequence length="825" mass="89887">MNAKRGRKKEGFLQVKLSSRSALGKAWKRKWVVVQQNTSSTGKSLLLELYMEKGAYHKTVTSLLLEGVVNVQRTTSKTQEHAVEISSASKVLLAVSADSETETQEWLSMFQINLLPPIKELPCPPGINEDFIRVSVIPNKDSERLKLAGDYFAHISLASINLYDTRTGKVALDWNLRHLKKFMLISKCHPLDAEKIVHILPSKRSPQGEGEFIFFSAKGKQLVEDIYERLSNAMTVKSRRSRSTSMLFEITPQELEQMFNAAEQSPEETLPEAEEEDREVKDRTEEEKVNGETALEVPDVEETKANGVKDDLESKEIEPPSDEKKEDETPVEEETENLADGPQQEENKMEHAEDTIEKVEDAKDDDQNECGGSGEDVEVLPLEANSEDVAQQVGDVSVTPEGQDAGVVLSPEDTEEMEMENAGLPEQDEDKANQTNPEEMDECLAADGPSAEEQTTVSVEMVTSGQDDNQVQEAVEANTVEQVESQPVESNPVQEGTPEIVMAETSRAEEVPQATKDEAAVSTEGKPCLDYPGSGIHDKAAVLEPVRGNEACDSKTDDGPSCGQETEQASSITLQEAPETKEDTKGETMNMEQGSGLPEEEAIEEKSNPNTEAVEAEEANAAVRPSSDLKEQAEEKSHIREISPTTEEDATGERPQANVDEQSVRSTERVEDHSPAGLDQVGDGGNVATVEPTETKDSEQVQDNSAGQDLPETGIESTDSSPEPAAQLTVAPASEPAGNPTEEGSREVSVDASNPNHNNSNANLLTRSNTKTAVPLPNTLTLCMVDALRNAQKRQQPTDASPSQQTQTGFPLDQGGADKTSEIIV</sequence>
<dbReference type="PANTHER" id="PTHR21258">
    <property type="entry name" value="DOCKING PROTEIN RELATED"/>
    <property type="match status" value="1"/>
</dbReference>
<dbReference type="InterPro" id="IPR011993">
    <property type="entry name" value="PH-like_dom_sf"/>
</dbReference>
<dbReference type="SMART" id="SM00233">
    <property type="entry name" value="PH"/>
    <property type="match status" value="1"/>
</dbReference>
<feature type="compositionally biased region" description="Polar residues" evidence="1">
    <location>
        <begin position="479"/>
        <end position="494"/>
    </location>
</feature>
<evidence type="ECO:0000313" key="3">
    <source>
        <dbReference type="Proteomes" id="UP000694845"/>
    </source>
</evidence>
<name>A0A8B7XQT3_ACAPL</name>
<feature type="compositionally biased region" description="Basic and acidic residues" evidence="1">
    <location>
        <begin position="627"/>
        <end position="641"/>
    </location>
</feature>
<feature type="compositionally biased region" description="Low complexity" evidence="1">
    <location>
        <begin position="752"/>
        <end position="763"/>
    </location>
</feature>
<evidence type="ECO:0000256" key="1">
    <source>
        <dbReference type="SAM" id="MobiDB-lite"/>
    </source>
</evidence>
<dbReference type="GO" id="GO:0005737">
    <property type="term" value="C:cytoplasm"/>
    <property type="evidence" value="ECO:0007669"/>
    <property type="project" value="TreeGrafter"/>
</dbReference>
<dbReference type="InterPro" id="IPR050996">
    <property type="entry name" value="Docking_Protein_DOK"/>
</dbReference>
<dbReference type="CDD" id="cd00821">
    <property type="entry name" value="PH"/>
    <property type="match status" value="1"/>
</dbReference>
<feature type="compositionally biased region" description="Basic and acidic residues" evidence="1">
    <location>
        <begin position="345"/>
        <end position="361"/>
    </location>
</feature>
<feature type="region of interest" description="Disordered" evidence="1">
    <location>
        <begin position="549"/>
        <end position="772"/>
    </location>
</feature>
<dbReference type="RefSeq" id="XP_022082371.1">
    <property type="nucleotide sequence ID" value="XM_022226679.1"/>
</dbReference>
<dbReference type="Proteomes" id="UP000694845">
    <property type="component" value="Unplaced"/>
</dbReference>
<dbReference type="PANTHER" id="PTHR21258:SF61">
    <property type="entry name" value="PROTEIN CHICO"/>
    <property type="match status" value="1"/>
</dbReference>
<dbReference type="OMA" id="ENKMEHA"/>
<feature type="compositionally biased region" description="Basic and acidic residues" evidence="1">
    <location>
        <begin position="278"/>
        <end position="290"/>
    </location>
</feature>
<feature type="compositionally biased region" description="Polar residues" evidence="1">
    <location>
        <begin position="793"/>
        <end position="809"/>
    </location>
</feature>
<keyword evidence="3" id="KW-1185">Reference proteome</keyword>
<feature type="domain" description="PH" evidence="2">
    <location>
        <begin position="6"/>
        <end position="115"/>
    </location>
</feature>
<dbReference type="GeneID" id="110974797"/>
<dbReference type="SUPFAM" id="SSF50729">
    <property type="entry name" value="PH domain-like"/>
    <property type="match status" value="1"/>
</dbReference>
<feature type="compositionally biased region" description="Polar residues" evidence="1">
    <location>
        <begin position="452"/>
        <end position="472"/>
    </location>
</feature>
<evidence type="ECO:0000313" key="4">
    <source>
        <dbReference type="RefSeq" id="XP_022082371.1"/>
    </source>
</evidence>
<dbReference type="PROSITE" id="PS50003">
    <property type="entry name" value="PH_DOMAIN"/>
    <property type="match status" value="1"/>
</dbReference>
<dbReference type="KEGG" id="aplc:110974797"/>
<feature type="compositionally biased region" description="Basic and acidic residues" evidence="1">
    <location>
        <begin position="506"/>
        <end position="519"/>
    </location>
</feature>
<dbReference type="Gene3D" id="2.30.29.30">
    <property type="entry name" value="Pleckstrin-homology domain (PH domain)/Phosphotyrosine-binding domain (PTB)"/>
    <property type="match status" value="2"/>
</dbReference>
<protein>
    <submittedName>
        <fullName evidence="4">Uncharacterized protein LOC110974797</fullName>
    </submittedName>
</protein>
<dbReference type="Pfam" id="PF00169">
    <property type="entry name" value="PH"/>
    <property type="match status" value="1"/>
</dbReference>
<feature type="compositionally biased region" description="Basic and acidic residues" evidence="1">
    <location>
        <begin position="662"/>
        <end position="674"/>
    </location>
</feature>
<feature type="compositionally biased region" description="Basic and acidic residues" evidence="1">
    <location>
        <begin position="301"/>
        <end position="328"/>
    </location>
</feature>
<dbReference type="AlphaFoldDB" id="A0A8B7XQT3"/>
<dbReference type="OrthoDB" id="6077994at2759"/>
<feature type="region of interest" description="Disordered" evidence="1">
    <location>
        <begin position="791"/>
        <end position="825"/>
    </location>
</feature>
<gene>
    <name evidence="4" type="primary">LOC110974797</name>
</gene>